<sequence length="72" mass="8436">MKIISSKHFAERLQNRKIDLSIISKIYEEIAKSPINQDLFKLVSNNTTIIFQLDREKGEIRLITGYPCNKRN</sequence>
<gene>
    <name evidence="1" type="ORF">A0Z09_007490</name>
</gene>
<dbReference type="RefSeq" id="WP_043019642.1">
    <property type="nucleotide sequence ID" value="NZ_AACKMW020000050.1"/>
</dbReference>
<evidence type="ECO:0008006" key="3">
    <source>
        <dbReference type="Google" id="ProtNLM"/>
    </source>
</evidence>
<name>A0ABW9N6H7_9BACT</name>
<comment type="caution">
    <text evidence="1">The sequence shown here is derived from an EMBL/GenBank/DDBJ whole genome shotgun (WGS) entry which is preliminary data.</text>
</comment>
<evidence type="ECO:0000313" key="2">
    <source>
        <dbReference type="Proteomes" id="UP000364097"/>
    </source>
</evidence>
<dbReference type="EMBL" id="AACKMW020000050">
    <property type="protein sequence ID" value="MPB99876.1"/>
    <property type="molecule type" value="Genomic_DNA"/>
</dbReference>
<reference evidence="1" key="1">
    <citation type="submission" date="2019-08" db="EMBL/GenBank/DDBJ databases">
        <title>Rapid identification of Enteric Bacteria from Whole Genome Sequences (WGS) using Average Nucleotide Identity (ANI).</title>
        <authorList>
            <person name="Lane C."/>
        </authorList>
    </citation>
    <scope>NUCLEOTIDE SEQUENCE [LARGE SCALE GENOMIC DNA]</scope>
    <source>
        <strain evidence="1">2010D-8461</strain>
    </source>
</reference>
<evidence type="ECO:0000313" key="1">
    <source>
        <dbReference type="EMBL" id="MPB99876.1"/>
    </source>
</evidence>
<keyword evidence="2" id="KW-1185">Reference proteome</keyword>
<organism evidence="1 2">
    <name type="scientific">Campylobacter subantarcticus</name>
    <dbReference type="NCBI Taxonomy" id="497724"/>
    <lineage>
        <taxon>Bacteria</taxon>
        <taxon>Pseudomonadati</taxon>
        <taxon>Campylobacterota</taxon>
        <taxon>Epsilonproteobacteria</taxon>
        <taxon>Campylobacterales</taxon>
        <taxon>Campylobacteraceae</taxon>
        <taxon>Campylobacter</taxon>
    </lineage>
</organism>
<accession>A0ABW9N6H7</accession>
<protein>
    <recommendedName>
        <fullName evidence="3">DUF4258 domain-containing protein</fullName>
    </recommendedName>
</protein>
<proteinExistence type="predicted"/>
<dbReference type="Proteomes" id="UP000364097">
    <property type="component" value="Unassembled WGS sequence"/>
</dbReference>